<protein>
    <submittedName>
        <fullName evidence="1">Uncharacterized protein</fullName>
    </submittedName>
</protein>
<proteinExistence type="predicted"/>
<dbReference type="EMBL" id="QSQT01000047">
    <property type="protein sequence ID" value="RGK51121.1"/>
    <property type="molecule type" value="Genomic_DNA"/>
</dbReference>
<dbReference type="AlphaFoldDB" id="A0A3E4MN22"/>
<organism evidence="1 2">
    <name type="scientific">Phocaeicola plebeius</name>
    <dbReference type="NCBI Taxonomy" id="310297"/>
    <lineage>
        <taxon>Bacteria</taxon>
        <taxon>Pseudomonadati</taxon>
        <taxon>Bacteroidota</taxon>
        <taxon>Bacteroidia</taxon>
        <taxon>Bacteroidales</taxon>
        <taxon>Bacteroidaceae</taxon>
        <taxon>Phocaeicola</taxon>
    </lineage>
</organism>
<evidence type="ECO:0000313" key="1">
    <source>
        <dbReference type="EMBL" id="RGK51121.1"/>
    </source>
</evidence>
<evidence type="ECO:0000313" key="2">
    <source>
        <dbReference type="Proteomes" id="UP000260862"/>
    </source>
</evidence>
<accession>A0A3E4MN22</accession>
<dbReference type="RefSeq" id="WP_117674079.1">
    <property type="nucleotide sequence ID" value="NZ_CABOGR010000047.1"/>
</dbReference>
<sequence>MSKTILLFMPALFDLHNQVQHALHKLNFEVDYIEDYKGRFSPLDRKSKFKTIKKLYFKYFNPNKKRLLNKNIFNSKKKYDYFLCVNGFSLDKSLIEHLRKINPKIQTILYLYDSINFYDFTNHFSLFDKVYTFDYVDAKKYNLNILPLFWNIVNSPQTSNNKYTYDLFFIGKLHSDRFKILNRIAVDAKQKGLNTYIKIYINPKTLSYFIYRLKYSYFSKMIHKLIGRMLVDNIITYTPIPKNELDRIMADSLCVIDVEIPCQSGLSNRLIQALAMNKKLLTTNITIKETQLYNSSMIAFIERNNPIVPIDFLRISNEKINNIENLRIDNWLKTLLNI</sequence>
<reference evidence="1 2" key="1">
    <citation type="submission" date="2018-08" db="EMBL/GenBank/DDBJ databases">
        <title>A genome reference for cultivated species of the human gut microbiota.</title>
        <authorList>
            <person name="Zou Y."/>
            <person name="Xue W."/>
            <person name="Luo G."/>
        </authorList>
    </citation>
    <scope>NUCLEOTIDE SEQUENCE [LARGE SCALE GENOMIC DNA]</scope>
    <source>
        <strain evidence="1 2">TF10-3AC</strain>
    </source>
</reference>
<comment type="caution">
    <text evidence="1">The sequence shown here is derived from an EMBL/GenBank/DDBJ whole genome shotgun (WGS) entry which is preliminary data.</text>
</comment>
<keyword evidence="2" id="KW-1185">Reference proteome</keyword>
<dbReference type="Proteomes" id="UP000260862">
    <property type="component" value="Unassembled WGS sequence"/>
</dbReference>
<gene>
    <name evidence="1" type="ORF">DXD04_15660</name>
</gene>
<name>A0A3E4MN22_9BACT</name>